<dbReference type="RefSeq" id="WP_168913656.1">
    <property type="nucleotide sequence ID" value="NZ_JABACI010000004.1"/>
</dbReference>
<dbReference type="Gene3D" id="1.10.3360.10">
    <property type="entry name" value="VPA0735-like domain"/>
    <property type="match status" value="1"/>
</dbReference>
<feature type="domain" description="DUF1254" evidence="2">
    <location>
        <begin position="102"/>
        <end position="195"/>
    </location>
</feature>
<dbReference type="PANTHER" id="PTHR36509">
    <property type="entry name" value="BLL3101 PROTEIN"/>
    <property type="match status" value="1"/>
</dbReference>
<dbReference type="Gene3D" id="2.60.40.1610">
    <property type="entry name" value="Domain of unknown function DUF1254"/>
    <property type="match status" value="1"/>
</dbReference>
<feature type="domain" description="DUF1214" evidence="1">
    <location>
        <begin position="358"/>
        <end position="463"/>
    </location>
</feature>
<organism evidence="3 4">
    <name type="scientific">Microbacterium salsuginis</name>
    <dbReference type="NCBI Taxonomy" id="2722803"/>
    <lineage>
        <taxon>Bacteria</taxon>
        <taxon>Bacillati</taxon>
        <taxon>Actinomycetota</taxon>
        <taxon>Actinomycetes</taxon>
        <taxon>Micrococcales</taxon>
        <taxon>Microbacteriaceae</taxon>
        <taxon>Microbacterium</taxon>
    </lineage>
</organism>
<dbReference type="Gene3D" id="2.60.120.600">
    <property type="entry name" value="Domain of unknown function DUF1214, C-terminal domain"/>
    <property type="match status" value="1"/>
</dbReference>
<dbReference type="Pfam" id="PF06863">
    <property type="entry name" value="DUF1254"/>
    <property type="match status" value="1"/>
</dbReference>
<dbReference type="EMBL" id="JABACI010000004">
    <property type="protein sequence ID" value="NLP85231.1"/>
    <property type="molecule type" value="Genomic_DNA"/>
</dbReference>
<dbReference type="Proteomes" id="UP001429745">
    <property type="component" value="Unassembled WGS sequence"/>
</dbReference>
<keyword evidence="4" id="KW-1185">Reference proteome</keyword>
<dbReference type="Pfam" id="PF06742">
    <property type="entry name" value="DUF1214"/>
    <property type="match status" value="1"/>
</dbReference>
<reference evidence="3 4" key="1">
    <citation type="submission" date="2020-04" db="EMBL/GenBank/DDBJ databases">
        <title>CFH 90308 Microbacterium sp.</title>
        <authorList>
            <person name="Nie G."/>
            <person name="Ming H."/>
            <person name="Xia T."/>
        </authorList>
    </citation>
    <scope>NUCLEOTIDE SEQUENCE [LARGE SCALE GENOMIC DNA]</scope>
    <source>
        <strain evidence="3 4">CFH 90308</strain>
    </source>
</reference>
<evidence type="ECO:0000313" key="4">
    <source>
        <dbReference type="Proteomes" id="UP001429745"/>
    </source>
</evidence>
<accession>A0ABX1KDW6</accession>
<evidence type="ECO:0000313" key="3">
    <source>
        <dbReference type="EMBL" id="NLP85231.1"/>
    </source>
</evidence>
<dbReference type="SUPFAM" id="SSF160935">
    <property type="entry name" value="VPA0735-like"/>
    <property type="match status" value="1"/>
</dbReference>
<dbReference type="InterPro" id="IPR037049">
    <property type="entry name" value="DUF1214_C_sf"/>
</dbReference>
<evidence type="ECO:0000259" key="1">
    <source>
        <dbReference type="Pfam" id="PF06742"/>
    </source>
</evidence>
<proteinExistence type="predicted"/>
<evidence type="ECO:0000259" key="2">
    <source>
        <dbReference type="Pfam" id="PF06863"/>
    </source>
</evidence>
<gene>
    <name evidence="3" type="ORF">HF576_15390</name>
</gene>
<protein>
    <submittedName>
        <fullName evidence="3">DUF1254 domain-containing protein</fullName>
    </submittedName>
</protein>
<dbReference type="InterPro" id="IPR037050">
    <property type="entry name" value="DUF1254_sf"/>
</dbReference>
<sequence>MALDGTTKAGLSAENLAEEVSHVSTQDRLSTPFGEFEFFDGVPKPASVQSIFDGLDLVRGITAFLNAVPGASLVAMRRGLRVAGVDSPDKIGFTDPRCTSTPIFLTPNTETTYGVTFLDLKAWGPTVIEVPPQSLCVVDDFWFRYVADMGIAGPDHGEGGAYLFLPPGYEGERPDGYFTFESPTFTNFVVIRALAGVSAIKQSRIYRLSDADAAPQNTFVNIGEQAFNTVHSNDFSFFEEIAQLVAEEPTAALDPERAGNLASLGIAHARPFAPDERLRGILDDAARIGAAMARATLYAARDPQSFRWDGSSWKNGFVGGSYEFLNDGARNLDARTLFHYAATVITPAMAHAQVGAGSAYLYTAEDADGALLDGAATYSLRIPADPPAKNFWSVDVYDTQTRSLLQSAPFPAVSSLTGELQLEADGSCVLWFAPVAPEGKESNWIPTLAGKSWWPLLRLYGPLEPWFDMSWQMPEIVHEQD</sequence>
<comment type="caution">
    <text evidence="3">The sequence shown here is derived from an EMBL/GenBank/DDBJ whole genome shotgun (WGS) entry which is preliminary data.</text>
</comment>
<dbReference type="PANTHER" id="PTHR36509:SF3">
    <property type="entry name" value="SIGNAL PEPTIDE PROTEIN"/>
    <property type="match status" value="1"/>
</dbReference>
<dbReference type="InterPro" id="IPR010679">
    <property type="entry name" value="DUF1254"/>
</dbReference>
<name>A0ABX1KDW6_9MICO</name>
<dbReference type="InterPro" id="IPR010621">
    <property type="entry name" value="DUF1214"/>
</dbReference>